<keyword evidence="1" id="KW-0472">Membrane</keyword>
<organism evidence="2 3">
    <name type="scientific">Fukomys damarensis</name>
    <name type="common">Damaraland mole rat</name>
    <name type="synonym">Cryptomys damarensis</name>
    <dbReference type="NCBI Taxonomy" id="885580"/>
    <lineage>
        <taxon>Eukaryota</taxon>
        <taxon>Metazoa</taxon>
        <taxon>Chordata</taxon>
        <taxon>Craniata</taxon>
        <taxon>Vertebrata</taxon>
        <taxon>Euteleostomi</taxon>
        <taxon>Mammalia</taxon>
        <taxon>Eutheria</taxon>
        <taxon>Euarchontoglires</taxon>
        <taxon>Glires</taxon>
        <taxon>Rodentia</taxon>
        <taxon>Hystricomorpha</taxon>
        <taxon>Bathyergidae</taxon>
        <taxon>Fukomys</taxon>
    </lineage>
</organism>
<name>A0A091CLM2_FUKDA</name>
<dbReference type="EMBL" id="KN125466">
    <property type="protein sequence ID" value="KFO18263.1"/>
    <property type="molecule type" value="Genomic_DNA"/>
</dbReference>
<sequence length="116" mass="12821">MVFLRRSRLFSLEEELGAFLLLGMAAAFIRGVLIFTMNNTSWLQCGSLSLLAQILHRMSTDFLASTTGLWAFQVQILKRDTAMGSRPLAGLKEDTALDCMPLVGLVWDTAGIQALR</sequence>
<keyword evidence="1" id="KW-1133">Transmembrane helix</keyword>
<keyword evidence="1" id="KW-0812">Transmembrane</keyword>
<keyword evidence="3" id="KW-1185">Reference proteome</keyword>
<accession>A0A091CLM2</accession>
<evidence type="ECO:0000313" key="2">
    <source>
        <dbReference type="EMBL" id="KFO18263.1"/>
    </source>
</evidence>
<proteinExistence type="predicted"/>
<evidence type="ECO:0000256" key="1">
    <source>
        <dbReference type="SAM" id="Phobius"/>
    </source>
</evidence>
<gene>
    <name evidence="2" type="ORF">H920_20351</name>
</gene>
<dbReference type="Proteomes" id="UP000028990">
    <property type="component" value="Unassembled WGS sequence"/>
</dbReference>
<dbReference type="AlphaFoldDB" id="A0A091CLM2"/>
<reference evidence="2 3" key="1">
    <citation type="submission" date="2013-11" db="EMBL/GenBank/DDBJ databases">
        <title>The Damaraland mole rat (Fukomys damarensis) genome and evolution of African mole rats.</title>
        <authorList>
            <person name="Gladyshev V.N."/>
            <person name="Fang X."/>
        </authorList>
    </citation>
    <scope>NUCLEOTIDE SEQUENCE [LARGE SCALE GENOMIC DNA]</scope>
    <source>
        <tissue evidence="2">Liver</tissue>
    </source>
</reference>
<evidence type="ECO:0000313" key="3">
    <source>
        <dbReference type="Proteomes" id="UP000028990"/>
    </source>
</evidence>
<feature type="transmembrane region" description="Helical" evidence="1">
    <location>
        <begin position="16"/>
        <end position="35"/>
    </location>
</feature>
<protein>
    <submittedName>
        <fullName evidence="2">Uncharacterized protein</fullName>
    </submittedName>
</protein>